<keyword evidence="3 6" id="KW-0812">Transmembrane</keyword>
<dbReference type="InterPro" id="IPR005496">
    <property type="entry name" value="Integral_membrane_TerC"/>
</dbReference>
<dbReference type="InterPro" id="IPR022301">
    <property type="entry name" value="Integral_membrane_YjbE"/>
</dbReference>
<gene>
    <name evidence="7" type="ORF">ACFPQ4_22270</name>
</gene>
<evidence type="ECO:0000256" key="1">
    <source>
        <dbReference type="ARBA" id="ARBA00004141"/>
    </source>
</evidence>
<reference evidence="8" key="1">
    <citation type="journal article" date="2019" name="Int. J. Syst. Evol. Microbiol.">
        <title>The Global Catalogue of Microorganisms (GCM) 10K type strain sequencing project: providing services to taxonomists for standard genome sequencing and annotation.</title>
        <authorList>
            <consortium name="The Broad Institute Genomics Platform"/>
            <consortium name="The Broad Institute Genome Sequencing Center for Infectious Disease"/>
            <person name="Wu L."/>
            <person name="Ma J."/>
        </authorList>
    </citation>
    <scope>NUCLEOTIDE SEQUENCE [LARGE SCALE GENOMIC DNA]</scope>
    <source>
        <strain evidence="8">CGMCC 1.18578</strain>
    </source>
</reference>
<evidence type="ECO:0000313" key="8">
    <source>
        <dbReference type="Proteomes" id="UP001596108"/>
    </source>
</evidence>
<evidence type="ECO:0000256" key="6">
    <source>
        <dbReference type="SAM" id="Phobius"/>
    </source>
</evidence>
<evidence type="ECO:0000256" key="2">
    <source>
        <dbReference type="ARBA" id="ARBA00007511"/>
    </source>
</evidence>
<feature type="transmembrane region" description="Helical" evidence="6">
    <location>
        <begin position="6"/>
        <end position="31"/>
    </location>
</feature>
<feature type="transmembrane region" description="Helical" evidence="6">
    <location>
        <begin position="161"/>
        <end position="180"/>
    </location>
</feature>
<dbReference type="Pfam" id="PF03741">
    <property type="entry name" value="TerC"/>
    <property type="match status" value="1"/>
</dbReference>
<evidence type="ECO:0000256" key="3">
    <source>
        <dbReference type="ARBA" id="ARBA00022692"/>
    </source>
</evidence>
<comment type="subcellular location">
    <subcellularLocation>
        <location evidence="1">Membrane</location>
        <topology evidence="1">Multi-pass membrane protein</topology>
    </subcellularLocation>
</comment>
<dbReference type="RefSeq" id="WP_378114124.1">
    <property type="nucleotide sequence ID" value="NZ_JBHSNC010000057.1"/>
</dbReference>
<dbReference type="EMBL" id="JBHSNC010000057">
    <property type="protein sequence ID" value="MFC5532153.1"/>
    <property type="molecule type" value="Genomic_DNA"/>
</dbReference>
<evidence type="ECO:0000313" key="7">
    <source>
        <dbReference type="EMBL" id="MFC5532153.1"/>
    </source>
</evidence>
<feature type="transmembrane region" description="Helical" evidence="6">
    <location>
        <begin position="43"/>
        <end position="64"/>
    </location>
</feature>
<keyword evidence="5 6" id="KW-0472">Membrane</keyword>
<protein>
    <submittedName>
        <fullName evidence="7">TerC family protein</fullName>
    </submittedName>
</protein>
<dbReference type="NCBIfam" id="TIGR03717">
    <property type="entry name" value="R_switched_YjbE"/>
    <property type="match status" value="1"/>
</dbReference>
<feature type="transmembrane region" description="Helical" evidence="6">
    <location>
        <begin position="100"/>
        <end position="128"/>
    </location>
</feature>
<accession>A0ABW0R4N2</accession>
<comment type="caution">
    <text evidence="7">The sequence shown here is derived from an EMBL/GenBank/DDBJ whole genome shotgun (WGS) entry which is preliminary data.</text>
</comment>
<feature type="transmembrane region" description="Helical" evidence="6">
    <location>
        <begin position="70"/>
        <end position="88"/>
    </location>
</feature>
<evidence type="ECO:0000256" key="4">
    <source>
        <dbReference type="ARBA" id="ARBA00022989"/>
    </source>
</evidence>
<organism evidence="7 8">
    <name type="scientific">Cohnella yongneupensis</name>
    <dbReference type="NCBI Taxonomy" id="425006"/>
    <lineage>
        <taxon>Bacteria</taxon>
        <taxon>Bacillati</taxon>
        <taxon>Bacillota</taxon>
        <taxon>Bacilli</taxon>
        <taxon>Bacillales</taxon>
        <taxon>Paenibacillaceae</taxon>
        <taxon>Cohnella</taxon>
    </lineage>
</organism>
<sequence length="224" mass="24422">MGIMDSFWVFLEIVIINLLLSGDNAIVIAMAGRRLPAYQRRTAVWWGTAAAILLRCVLTLGAVALLHIPLLQTVGALLLIVIALQLLIDRKDHSASTQAASTLAGAVWTIVVADFVMSLDNVLAVAAVANGDTILLVIGIVMSIPIIIWGSAFIMRLLDRLPGLVYVGGGLLGYTAVEMMLKDPGLQRYRHMIDPDVERILPIATVAMLIVIALWLRRRPQERL</sequence>
<comment type="similarity">
    <text evidence="2">Belongs to the TerC family.</text>
</comment>
<evidence type="ECO:0000256" key="5">
    <source>
        <dbReference type="ARBA" id="ARBA00023136"/>
    </source>
</evidence>
<dbReference type="Proteomes" id="UP001596108">
    <property type="component" value="Unassembled WGS sequence"/>
</dbReference>
<keyword evidence="4 6" id="KW-1133">Transmembrane helix</keyword>
<feature type="transmembrane region" description="Helical" evidence="6">
    <location>
        <begin position="134"/>
        <end position="154"/>
    </location>
</feature>
<proteinExistence type="inferred from homology"/>
<feature type="transmembrane region" description="Helical" evidence="6">
    <location>
        <begin position="200"/>
        <end position="216"/>
    </location>
</feature>
<dbReference type="PANTHER" id="PTHR30238:SF4">
    <property type="entry name" value="SLL1022 PROTEIN"/>
    <property type="match status" value="1"/>
</dbReference>
<name>A0ABW0R4N2_9BACL</name>
<keyword evidence="8" id="KW-1185">Reference proteome</keyword>
<dbReference type="PANTHER" id="PTHR30238">
    <property type="entry name" value="MEMBRANE BOUND PREDICTED REDOX MODULATOR"/>
    <property type="match status" value="1"/>
</dbReference>